<dbReference type="Gene3D" id="2.40.10.10">
    <property type="entry name" value="Trypsin-like serine proteases"/>
    <property type="match status" value="1"/>
</dbReference>
<comment type="caution">
    <text evidence="3">The sequence shown here is derived from an EMBL/GenBank/DDBJ whole genome shotgun (WGS) entry which is preliminary data.</text>
</comment>
<evidence type="ECO:0000313" key="4">
    <source>
        <dbReference type="Proteomes" id="UP001620295"/>
    </source>
</evidence>
<dbReference type="InterPro" id="IPR043504">
    <property type="entry name" value="Peptidase_S1_PA_chymotrypsin"/>
</dbReference>
<keyword evidence="1" id="KW-0677">Repeat</keyword>
<sequence>MMWEGGLRAERVAEVIAERPDGMKYRGSGYLVTPKHILTAAHVVAGAVRVRVRFEADQPAEWECAVKIDFADSRIDAAVLTIPGSGRSAKPVGFGRIGSRDAVLRCSAMGFPRFKLRTSADGSRFRDCEHVQAVCPVFSNRREGTLDLSVTPPADADDGKSPWEGMSGAAVFSGGRIVGLVAKHHQTDGVGRLAASRVDRWPEHLSRARREALERLLDVSLDARGLPDVALPAGLRLMEAGYEALLRDIAPVLLEDRDPELRDLVAFCGGGEAYRWIQGPPWAGKTALASWFALHPPRGVVPVSFFVTARFAGQADSTDFTDALIGQLARIAGREPVAHGSAVAREAERRLLLTQAAERVADDGGVLLLIVDGLDEDQSAGIPSIASLLPQRPPQNVRVLITSRPSPGVPADVTGSHPLRGCAPVILRTVPAARHTQDDAWYELSAALNGDELGRDLIGLLTAARGSLTLDDLRELTHNPPFRLINRLGSVFGRILRTRSSPVDRSTRGYVLAHETLRAAAVDAFGPELGSYRNQLNDWADAYRTRGWPEDTPRYLLGPYVRTLAAHGNAARAVAFATDLRRHNRMRAVTGTDGPALGELDAMAGLADSLAERTAVAASREMVRGRNAGLHPRHAITLARLGQPRRAEGLARTLKVPYEQAAALAGVARVMMENGDSRAAGLVVEAVALLRHGRRHGSILGMRFPEAVAEVTCALTESGAPERALALVAELGKDHGVFEKDKATALAAVAAPLSRCDRAWATDVLKAAERAASATRRTGDGRAWVEALTALARAAVVVAPERAPQLISDITTSGRWPVGALRRAAEGLYANAPDAAMGIARVAARRVRATAEANPNWSHAGDEYDAVAALAATELVREAEELAEFFASRHESVHRRCFQPVAYAWAENGRLDRAMSCLRRAYSSDTDIPEACLVRVAAGIAGQGLTDEAARLVASLRGVRDVQAGLHALAERTLRHDRQRALEFFEAALEHVAEDYEDTRRRQEVLASLGVGLAMCGRFAEAEQLAATLTAHPRTRVLRELAARLAGTDKAGALRVAVEAEDTARQTPGRERHAALSEAVLALGHAGVTARARALLERIPNEERMVKSDTDSRDLDLAEVQVKAALAAAVWSHDATYAGELVEWAQQRIPTLVDASRPFGLEESPDPWGTADADSETRLLAWTSLITAVGGLDQGYGTEILEAVAGESCRWAEGVATQKALLSLILDETGDSELARHALGDATSFDRITAAFVGAAYGEYQVVDACLSAIGPETPGYQAERMAALAAALVRVPVGPVANALMESRWLWSRPELALQARAAQLAPRTGEGETLARRILRDVLSTNDWGHALPVLAVLEPEAVLRTHDVVSAHLSRRVGVA</sequence>
<evidence type="ECO:0000259" key="2">
    <source>
        <dbReference type="Pfam" id="PF24883"/>
    </source>
</evidence>
<dbReference type="InterPro" id="IPR027417">
    <property type="entry name" value="P-loop_NTPase"/>
</dbReference>
<dbReference type="Pfam" id="PF13365">
    <property type="entry name" value="Trypsin_2"/>
    <property type="match status" value="1"/>
</dbReference>
<accession>A0ABW8LCW7</accession>
<feature type="domain" description="Nephrocystin 3-like N-terminal" evidence="2">
    <location>
        <begin position="275"/>
        <end position="404"/>
    </location>
</feature>
<proteinExistence type="predicted"/>
<keyword evidence="4" id="KW-1185">Reference proteome</keyword>
<dbReference type="SUPFAM" id="SSF50494">
    <property type="entry name" value="Trypsin-like serine proteases"/>
    <property type="match status" value="1"/>
</dbReference>
<dbReference type="Proteomes" id="UP001620295">
    <property type="component" value="Unassembled WGS sequence"/>
</dbReference>
<name>A0ABW8LCW7_9ACTN</name>
<dbReference type="Pfam" id="PF24883">
    <property type="entry name" value="NPHP3_N"/>
    <property type="match status" value="1"/>
</dbReference>
<dbReference type="InterPro" id="IPR056884">
    <property type="entry name" value="NPHP3-like_N"/>
</dbReference>
<dbReference type="InterPro" id="IPR009003">
    <property type="entry name" value="Peptidase_S1_PA"/>
</dbReference>
<evidence type="ECO:0000313" key="3">
    <source>
        <dbReference type="EMBL" id="MFK4263777.1"/>
    </source>
</evidence>
<evidence type="ECO:0000256" key="1">
    <source>
        <dbReference type="ARBA" id="ARBA00022737"/>
    </source>
</evidence>
<protein>
    <submittedName>
        <fullName evidence="3">Trypsin-like peptidase domain-containing protein</fullName>
    </submittedName>
</protein>
<dbReference type="InterPro" id="IPR011990">
    <property type="entry name" value="TPR-like_helical_dom_sf"/>
</dbReference>
<dbReference type="RefSeq" id="WP_404745484.1">
    <property type="nucleotide sequence ID" value="NZ_JBJDQH010000001.1"/>
</dbReference>
<gene>
    <name evidence="3" type="ORF">ACI2L5_02395</name>
</gene>
<organism evidence="3 4">
    <name type="scientific">Streptomyces milbemycinicus</name>
    <dbReference type="NCBI Taxonomy" id="476552"/>
    <lineage>
        <taxon>Bacteria</taxon>
        <taxon>Bacillati</taxon>
        <taxon>Actinomycetota</taxon>
        <taxon>Actinomycetes</taxon>
        <taxon>Kitasatosporales</taxon>
        <taxon>Streptomycetaceae</taxon>
        <taxon>Streptomyces</taxon>
    </lineage>
</organism>
<dbReference type="EMBL" id="JBJDQH010000001">
    <property type="protein sequence ID" value="MFK4263777.1"/>
    <property type="molecule type" value="Genomic_DNA"/>
</dbReference>
<dbReference type="Gene3D" id="1.25.40.10">
    <property type="entry name" value="Tetratricopeptide repeat domain"/>
    <property type="match status" value="1"/>
</dbReference>
<reference evidence="3 4" key="1">
    <citation type="submission" date="2024-11" db="EMBL/GenBank/DDBJ databases">
        <title>The Natural Products Discovery Center: Release of the First 8490 Sequenced Strains for Exploring Actinobacteria Biosynthetic Diversity.</title>
        <authorList>
            <person name="Kalkreuter E."/>
            <person name="Kautsar S.A."/>
            <person name="Yang D."/>
            <person name="Bader C.D."/>
            <person name="Teijaro C.N."/>
            <person name="Fluegel L."/>
            <person name="Davis C.M."/>
            <person name="Simpson J.R."/>
            <person name="Lauterbach L."/>
            <person name="Steele A.D."/>
            <person name="Gui C."/>
            <person name="Meng S."/>
            <person name="Li G."/>
            <person name="Viehrig K."/>
            <person name="Ye F."/>
            <person name="Su P."/>
            <person name="Kiefer A.F."/>
            <person name="Nichols A."/>
            <person name="Cepeda A.J."/>
            <person name="Yan W."/>
            <person name="Fan B."/>
            <person name="Jiang Y."/>
            <person name="Adhikari A."/>
            <person name="Zheng C.-J."/>
            <person name="Schuster L."/>
            <person name="Cowan T.M."/>
            <person name="Smanski M.J."/>
            <person name="Chevrette M.G."/>
            <person name="De Carvalho L.P.S."/>
            <person name="Shen B."/>
        </authorList>
    </citation>
    <scope>NUCLEOTIDE SEQUENCE [LARGE SCALE GENOMIC DNA]</scope>
    <source>
        <strain evidence="3 4">NPDC020863</strain>
    </source>
</reference>
<dbReference type="Gene3D" id="3.40.50.300">
    <property type="entry name" value="P-loop containing nucleotide triphosphate hydrolases"/>
    <property type="match status" value="1"/>
</dbReference>